<reference evidence="2" key="1">
    <citation type="submission" date="2023-10" db="EMBL/GenBank/DDBJ databases">
        <authorList>
            <person name="Chen Y."/>
            <person name="Shah S."/>
            <person name="Dougan E. K."/>
            <person name="Thang M."/>
            <person name="Chan C."/>
        </authorList>
    </citation>
    <scope>NUCLEOTIDE SEQUENCE [LARGE SCALE GENOMIC DNA]</scope>
</reference>
<evidence type="ECO:0000313" key="3">
    <source>
        <dbReference type="Proteomes" id="UP001189429"/>
    </source>
</evidence>
<gene>
    <name evidence="2" type="ORF">PCOR1329_LOCUS11364</name>
</gene>
<accession>A0ABN9QMC5</accession>
<feature type="non-terminal residue" evidence="2">
    <location>
        <position position="448"/>
    </location>
</feature>
<protein>
    <submittedName>
        <fullName evidence="2">Uncharacterized protein</fullName>
    </submittedName>
</protein>
<proteinExistence type="predicted"/>
<organism evidence="2 3">
    <name type="scientific">Prorocentrum cordatum</name>
    <dbReference type="NCBI Taxonomy" id="2364126"/>
    <lineage>
        <taxon>Eukaryota</taxon>
        <taxon>Sar</taxon>
        <taxon>Alveolata</taxon>
        <taxon>Dinophyceae</taxon>
        <taxon>Prorocentrales</taxon>
        <taxon>Prorocentraceae</taxon>
        <taxon>Prorocentrum</taxon>
    </lineage>
</organism>
<dbReference type="EMBL" id="CAUYUJ010003280">
    <property type="protein sequence ID" value="CAK0804628.1"/>
    <property type="molecule type" value="Genomic_DNA"/>
</dbReference>
<comment type="caution">
    <text evidence="2">The sequence shown here is derived from an EMBL/GenBank/DDBJ whole genome shotgun (WGS) entry which is preliminary data.</text>
</comment>
<feature type="non-terminal residue" evidence="2">
    <location>
        <position position="1"/>
    </location>
</feature>
<dbReference type="Proteomes" id="UP001189429">
    <property type="component" value="Unassembled WGS sequence"/>
</dbReference>
<feature type="region of interest" description="Disordered" evidence="1">
    <location>
        <begin position="410"/>
        <end position="448"/>
    </location>
</feature>
<evidence type="ECO:0000256" key="1">
    <source>
        <dbReference type="SAM" id="MobiDB-lite"/>
    </source>
</evidence>
<sequence>AKRDMLADTDGAADHLDRVKSSLAGSLVGMVHSINLPITSSQVSELMRELNTSEFDKQQRAEICNALGAKLVHSRVEPALGPTECQKFTDKNSIMNYLTAKDWLALSDKSVPFSDASKRKIIIDRLSRGGFYKPAIPAAEDCAAAVASAVWDGSISAVDLHNATHSFMSEFRDQRSKSCDLPVIRQWPPSPDALPVATRQALYPEADDQPLQMAVDTFVVVRKLTSCRDVNKNVRGELKQPATALVSASRRAPPACAGGAPQLPGMPLDVAGFLSAAGACGISQEQALLLGSQMLRGGGQLGSGRPARSNSSVFVEEFDCEQPPSLASQLAQEMQLAPQRVAIAAAAPTPCSMVVPVSPVAPALASAASASAAALADFGVARSKVVVPEPICADGLTELDNIKAMEREHEALVEKAKQKKLDAATEPSGADLESPSASKGPKGMPKKI</sequence>
<feature type="compositionally biased region" description="Basic and acidic residues" evidence="1">
    <location>
        <begin position="410"/>
        <end position="423"/>
    </location>
</feature>
<name>A0ABN9QMC5_9DINO</name>
<keyword evidence="3" id="KW-1185">Reference proteome</keyword>
<evidence type="ECO:0000313" key="2">
    <source>
        <dbReference type="EMBL" id="CAK0804628.1"/>
    </source>
</evidence>